<organism evidence="1 2">
    <name type="scientific">Clostridium symbiosum</name>
    <name type="common">Bacteroides symbiosus</name>
    <dbReference type="NCBI Taxonomy" id="1512"/>
    <lineage>
        <taxon>Bacteria</taxon>
        <taxon>Bacillati</taxon>
        <taxon>Bacillota</taxon>
        <taxon>Clostridia</taxon>
        <taxon>Lachnospirales</taxon>
        <taxon>Lachnospiraceae</taxon>
        <taxon>Otoolea</taxon>
    </lineage>
</organism>
<name>A0AAW6B195_CLOSY</name>
<evidence type="ECO:0000313" key="1">
    <source>
        <dbReference type="EMBL" id="MDB2001761.1"/>
    </source>
</evidence>
<sequence length="114" mass="13198">MVRKLFVLPEIYRTAFGTRIMGSGGDRLFGGHEKIQWLPDGLPDVYSSIGTIGTGKRVAFRWQEELNVSNPCEDCPAKNKKLEGFYKCYAPCVYARQWYENNEKQRQEEDNDKL</sequence>
<comment type="caution">
    <text evidence="1">The sequence shown here is derived from an EMBL/GenBank/DDBJ whole genome shotgun (WGS) entry which is preliminary data.</text>
</comment>
<reference evidence="1" key="1">
    <citation type="submission" date="2023-01" db="EMBL/GenBank/DDBJ databases">
        <title>Human gut microbiome strain richness.</title>
        <authorList>
            <person name="Chen-Liaw A."/>
        </authorList>
    </citation>
    <scope>NUCLEOTIDE SEQUENCE</scope>
    <source>
        <strain evidence="1">B1_m1001713B170214d0_201011</strain>
    </source>
</reference>
<accession>A0AAW6B195</accession>
<dbReference type="RefSeq" id="WP_272120654.1">
    <property type="nucleotide sequence ID" value="NZ_JAQLGH010000046.1"/>
</dbReference>
<proteinExistence type="predicted"/>
<dbReference type="Proteomes" id="UP001300871">
    <property type="component" value="Unassembled WGS sequence"/>
</dbReference>
<dbReference type="EMBL" id="JAQLGM010000047">
    <property type="protein sequence ID" value="MDB2001761.1"/>
    <property type="molecule type" value="Genomic_DNA"/>
</dbReference>
<gene>
    <name evidence="1" type="ORF">PM006_16300</name>
</gene>
<evidence type="ECO:0000313" key="2">
    <source>
        <dbReference type="Proteomes" id="UP001300871"/>
    </source>
</evidence>
<protein>
    <submittedName>
        <fullName evidence="1">Uncharacterized protein</fullName>
    </submittedName>
</protein>
<dbReference type="AlphaFoldDB" id="A0AAW6B195"/>